<evidence type="ECO:0000313" key="12">
    <source>
        <dbReference type="Proteomes" id="UP001183794"/>
    </source>
</evidence>
<dbReference type="EC" id="3.6.1.22" evidence="4"/>
<evidence type="ECO:0000256" key="4">
    <source>
        <dbReference type="ARBA" id="ARBA00012381"/>
    </source>
</evidence>
<dbReference type="PANTHER" id="PTHR42904">
    <property type="entry name" value="NUDIX HYDROLASE, NUDC SUBFAMILY"/>
    <property type="match status" value="1"/>
</dbReference>
<comment type="cofactor">
    <cofactor evidence="2">
        <name>Zn(2+)</name>
        <dbReference type="ChEBI" id="CHEBI:29105"/>
    </cofactor>
</comment>
<evidence type="ECO:0000256" key="6">
    <source>
        <dbReference type="ARBA" id="ARBA00022801"/>
    </source>
</evidence>
<dbReference type="InterPro" id="IPR020084">
    <property type="entry name" value="NUDIX_hydrolase_CS"/>
</dbReference>
<dbReference type="Proteomes" id="UP001183794">
    <property type="component" value="Unassembled WGS sequence"/>
</dbReference>
<dbReference type="Gene3D" id="3.90.79.20">
    <property type="match status" value="1"/>
</dbReference>
<dbReference type="Pfam" id="PF00293">
    <property type="entry name" value="NUDIX"/>
    <property type="match status" value="1"/>
</dbReference>
<keyword evidence="7" id="KW-0460">Magnesium</keyword>
<proteinExistence type="inferred from homology"/>
<dbReference type="InterPro" id="IPR049734">
    <property type="entry name" value="NudC-like_C"/>
</dbReference>
<comment type="caution">
    <text evidence="11">The sequence shown here is derived from an EMBL/GenBank/DDBJ whole genome shotgun (WGS) entry which is preliminary data.</text>
</comment>
<dbReference type="InterPro" id="IPR015797">
    <property type="entry name" value="NUDIX_hydrolase-like_dom_sf"/>
</dbReference>
<dbReference type="PANTHER" id="PTHR42904:SF6">
    <property type="entry name" value="NAD-CAPPED RNA HYDROLASE NUDT12"/>
    <property type="match status" value="1"/>
</dbReference>
<evidence type="ECO:0000256" key="9">
    <source>
        <dbReference type="ARBA" id="ARBA00023679"/>
    </source>
</evidence>
<dbReference type="NCBIfam" id="NF001299">
    <property type="entry name" value="PRK00241.1"/>
    <property type="match status" value="1"/>
</dbReference>
<protein>
    <recommendedName>
        <fullName evidence="4">NAD(+) diphosphatase</fullName>
        <ecNumber evidence="4">3.6.1.22</ecNumber>
    </recommendedName>
</protein>
<feature type="domain" description="Nudix hydrolase" evidence="10">
    <location>
        <begin position="188"/>
        <end position="313"/>
    </location>
</feature>
<dbReference type="InterPro" id="IPR050241">
    <property type="entry name" value="NAD-cap_RNA_hydrolase_NudC"/>
</dbReference>
<dbReference type="InterPro" id="IPR015376">
    <property type="entry name" value="Znr_NADH_PPase"/>
</dbReference>
<name>A0ABU2AZD5_9MICC</name>
<accession>A0ABU2AZD5</accession>
<keyword evidence="6 11" id="KW-0378">Hydrolase</keyword>
<dbReference type="SUPFAM" id="SSF55811">
    <property type="entry name" value="Nudix"/>
    <property type="match status" value="1"/>
</dbReference>
<evidence type="ECO:0000256" key="5">
    <source>
        <dbReference type="ARBA" id="ARBA00022723"/>
    </source>
</evidence>
<reference evidence="11 12" key="1">
    <citation type="submission" date="2023-07" db="EMBL/GenBank/DDBJ databases">
        <title>Sequencing the genomes of 1000 actinobacteria strains.</title>
        <authorList>
            <person name="Klenk H.-P."/>
        </authorList>
    </citation>
    <scope>NUCLEOTIDE SEQUENCE [LARGE SCALE GENOMIC DNA]</scope>
    <source>
        <strain evidence="11 12">DSM 22966</strain>
    </source>
</reference>
<comment type="cofactor">
    <cofactor evidence="1">
        <name>Mg(2+)</name>
        <dbReference type="ChEBI" id="CHEBI:18420"/>
    </cofactor>
</comment>
<dbReference type="EMBL" id="JAVDYJ010000001">
    <property type="protein sequence ID" value="MDR7346702.1"/>
    <property type="molecule type" value="Genomic_DNA"/>
</dbReference>
<evidence type="ECO:0000313" key="11">
    <source>
        <dbReference type="EMBL" id="MDR7346702.1"/>
    </source>
</evidence>
<comment type="similarity">
    <text evidence="3">Belongs to the Nudix hydrolase family. NudC subfamily.</text>
</comment>
<dbReference type="CDD" id="cd03429">
    <property type="entry name" value="NUDIX_NADH_pyrophosphatase_Nudt13"/>
    <property type="match status" value="1"/>
</dbReference>
<evidence type="ECO:0000256" key="8">
    <source>
        <dbReference type="ARBA" id="ARBA00023027"/>
    </source>
</evidence>
<evidence type="ECO:0000256" key="1">
    <source>
        <dbReference type="ARBA" id="ARBA00001946"/>
    </source>
</evidence>
<evidence type="ECO:0000256" key="3">
    <source>
        <dbReference type="ARBA" id="ARBA00009595"/>
    </source>
</evidence>
<dbReference type="Pfam" id="PF09297">
    <property type="entry name" value="Zn_ribbon_NUD"/>
    <property type="match status" value="1"/>
</dbReference>
<dbReference type="GO" id="GO:0016787">
    <property type="term" value="F:hydrolase activity"/>
    <property type="evidence" value="ECO:0007669"/>
    <property type="project" value="UniProtKB-KW"/>
</dbReference>
<evidence type="ECO:0000259" key="10">
    <source>
        <dbReference type="PROSITE" id="PS51462"/>
    </source>
</evidence>
<dbReference type="RefSeq" id="WP_310171989.1">
    <property type="nucleotide sequence ID" value="NZ_BAABHE010000002.1"/>
</dbReference>
<sequence length="334" mass="37311">MDMLPDLGRLPLARDDVDRGTELRDDETWLTTLWDRPNTRVLWLHGRTAPIYAGQIVLAAATGDLPDEAVYLGRSAHHRAKHSQFVEPAAEHVEIILLTADSSDPTPELMAPQVGGVDVEHADYIDWLGVSDIAAGLNDRDVGIFVSAIAIANWHKANRYCPRCGTKTQLKTSGWVQVCPEDGTQHFPRTDPAVIMLITDSYDRALLGNNRAWGDKRYSTLAGFVEPGESLEAAVKREVYEESRIIVDGVKYMGSQPWPFPQSLMLGFIGHTSRPDDAAADLEEMAQVQWFTRERLREEVENGRMFIPGASSIAHHLLRHWYGGPLPQPRTLEN</sequence>
<gene>
    <name evidence="11" type="ORF">J2S62_000959</name>
</gene>
<comment type="catalytic activity">
    <reaction evidence="9">
        <text>a 5'-end NAD(+)-phospho-ribonucleoside in mRNA + H2O = a 5'-end phospho-adenosine-phospho-ribonucleoside in mRNA + beta-nicotinamide D-ribonucleotide + 2 H(+)</text>
        <dbReference type="Rhea" id="RHEA:60876"/>
        <dbReference type="Rhea" id="RHEA-COMP:15698"/>
        <dbReference type="Rhea" id="RHEA-COMP:15719"/>
        <dbReference type="ChEBI" id="CHEBI:14649"/>
        <dbReference type="ChEBI" id="CHEBI:15377"/>
        <dbReference type="ChEBI" id="CHEBI:15378"/>
        <dbReference type="ChEBI" id="CHEBI:144029"/>
        <dbReference type="ChEBI" id="CHEBI:144051"/>
    </reaction>
    <physiologicalReaction direction="left-to-right" evidence="9">
        <dbReference type="Rhea" id="RHEA:60877"/>
    </physiologicalReaction>
</comment>
<keyword evidence="12" id="KW-1185">Reference proteome</keyword>
<dbReference type="PROSITE" id="PS51462">
    <property type="entry name" value="NUDIX"/>
    <property type="match status" value="1"/>
</dbReference>
<dbReference type="InterPro" id="IPR000086">
    <property type="entry name" value="NUDIX_hydrolase_dom"/>
</dbReference>
<dbReference type="PROSITE" id="PS00893">
    <property type="entry name" value="NUDIX_BOX"/>
    <property type="match status" value="1"/>
</dbReference>
<keyword evidence="8" id="KW-0520">NAD</keyword>
<dbReference type="Gene3D" id="3.90.79.10">
    <property type="entry name" value="Nucleoside Triphosphate Pyrophosphohydrolase"/>
    <property type="match status" value="1"/>
</dbReference>
<keyword evidence="5" id="KW-0479">Metal-binding</keyword>
<organism evidence="11 12">
    <name type="scientific">Enteractinococcus fodinae</name>
    <dbReference type="NCBI Taxonomy" id="684663"/>
    <lineage>
        <taxon>Bacteria</taxon>
        <taxon>Bacillati</taxon>
        <taxon>Actinomycetota</taxon>
        <taxon>Actinomycetes</taxon>
        <taxon>Micrococcales</taxon>
        <taxon>Micrococcaceae</taxon>
    </lineage>
</organism>
<evidence type="ECO:0000256" key="7">
    <source>
        <dbReference type="ARBA" id="ARBA00022842"/>
    </source>
</evidence>
<evidence type="ECO:0000256" key="2">
    <source>
        <dbReference type="ARBA" id="ARBA00001947"/>
    </source>
</evidence>